<dbReference type="HOGENOM" id="CLU_017661_2_0_1"/>
<evidence type="ECO:0000256" key="9">
    <source>
        <dbReference type="ARBA" id="ARBA00023160"/>
    </source>
</evidence>
<dbReference type="eggNOG" id="KOG3072">
    <property type="taxonomic scope" value="Eukaryota"/>
</dbReference>
<dbReference type="GO" id="GO:0034625">
    <property type="term" value="P:fatty acid elongation, monounsaturated fatty acid"/>
    <property type="evidence" value="ECO:0007669"/>
    <property type="project" value="TreeGrafter"/>
</dbReference>
<dbReference type="KEGG" id="pfy:PFICI_07539"/>
<dbReference type="PANTHER" id="PTHR11157:SF169">
    <property type="entry name" value="ELONGATION OF FATTY ACIDS PROTEIN"/>
    <property type="match status" value="1"/>
</dbReference>
<dbReference type="EC" id="2.3.1.-" evidence="10"/>
<comment type="caution">
    <text evidence="10">Lacks conserved residue(s) required for the propagation of feature annotation.</text>
</comment>
<keyword evidence="4 10" id="KW-0812">Transmembrane</keyword>
<evidence type="ECO:0000256" key="10">
    <source>
        <dbReference type="RuleBase" id="RU361115"/>
    </source>
</evidence>
<dbReference type="AlphaFoldDB" id="W3X1Q7"/>
<evidence type="ECO:0000256" key="1">
    <source>
        <dbReference type="ARBA" id="ARBA00004141"/>
    </source>
</evidence>
<evidence type="ECO:0000313" key="12">
    <source>
        <dbReference type="Proteomes" id="UP000030651"/>
    </source>
</evidence>
<evidence type="ECO:0000256" key="2">
    <source>
        <dbReference type="ARBA" id="ARBA00022516"/>
    </source>
</evidence>
<evidence type="ECO:0000256" key="8">
    <source>
        <dbReference type="ARBA" id="ARBA00023136"/>
    </source>
</evidence>
<accession>W3X1Q7</accession>
<dbReference type="GO" id="GO:0042761">
    <property type="term" value="P:very long-chain fatty acid biosynthetic process"/>
    <property type="evidence" value="ECO:0007669"/>
    <property type="project" value="TreeGrafter"/>
</dbReference>
<dbReference type="Pfam" id="PF01151">
    <property type="entry name" value="ELO"/>
    <property type="match status" value="1"/>
</dbReference>
<comment type="similarity">
    <text evidence="10">Belongs to the ELO family.</text>
</comment>
<dbReference type="GO" id="GO:0034626">
    <property type="term" value="P:fatty acid elongation, polyunsaturated fatty acid"/>
    <property type="evidence" value="ECO:0007669"/>
    <property type="project" value="TreeGrafter"/>
</dbReference>
<keyword evidence="6 10" id="KW-1133">Transmembrane helix</keyword>
<evidence type="ECO:0000313" key="11">
    <source>
        <dbReference type="EMBL" id="ETS80010.1"/>
    </source>
</evidence>
<dbReference type="STRING" id="1229662.W3X1Q7"/>
<dbReference type="GeneID" id="19272552"/>
<evidence type="ECO:0000256" key="3">
    <source>
        <dbReference type="ARBA" id="ARBA00022679"/>
    </source>
</evidence>
<evidence type="ECO:0000256" key="6">
    <source>
        <dbReference type="ARBA" id="ARBA00022989"/>
    </source>
</evidence>
<dbReference type="Proteomes" id="UP000030651">
    <property type="component" value="Unassembled WGS sequence"/>
</dbReference>
<dbReference type="GO" id="GO:0009922">
    <property type="term" value="F:fatty acid elongase activity"/>
    <property type="evidence" value="ECO:0007669"/>
    <property type="project" value="InterPro"/>
</dbReference>
<proteinExistence type="inferred from homology"/>
<feature type="transmembrane region" description="Helical" evidence="10">
    <location>
        <begin position="364"/>
        <end position="389"/>
    </location>
</feature>
<evidence type="ECO:0000256" key="5">
    <source>
        <dbReference type="ARBA" id="ARBA00022832"/>
    </source>
</evidence>
<keyword evidence="5 10" id="KW-0276">Fatty acid metabolism</keyword>
<feature type="transmembrane region" description="Helical" evidence="10">
    <location>
        <begin position="89"/>
        <end position="113"/>
    </location>
</feature>
<dbReference type="OMA" id="WNQGLAY"/>
<dbReference type="InterPro" id="IPR002076">
    <property type="entry name" value="ELO_fam"/>
</dbReference>
<feature type="transmembrane region" description="Helical" evidence="10">
    <location>
        <begin position="226"/>
        <end position="246"/>
    </location>
</feature>
<sequence length="467" mass="50751">MASSPSVFFEAPPSSLFNFPPPTEPQAIPPPHFDLPFTIPDEIFTAALDPRVPITIAAAYAITAKLLNKYNTSTGKKPWAISKTAPFRLFVVLHNVFLAVYSAWTFVGMFGALRRSIVSPSGPNGLAGTVDSFCKLNGPAGFGNAATYIQEDNAWETAPSRVDVGRLWNEGLAFYGWIFYLSKFYEVLDTFIILAKGKLSSTLQTYHHAGAMMCMWAGMRYMSAPIWMFAFVNSGIHAMMYTYYTITAFNIRVPTAIKRTLTTLQITQFLIGASYAMVHSFVYYTIPVQVPVSKPVAAVSSAVAAATESAQAAGFLDGLKQAVFGAAEAANPAAIVAPEAASESVFYETQYQATPCITTIGQTFAIWLNVLYLAPLTYLFVSFFIASYLKRSSAETERSRANKKSGLADRRVSNAMITAEKAGWDAAKGIEREVYGQGSESAVIEEDEPVAANGRALRSRGKANGKN</sequence>
<keyword evidence="3 10" id="KW-0808">Transferase</keyword>
<dbReference type="RefSeq" id="XP_007834311.1">
    <property type="nucleotide sequence ID" value="XM_007836120.1"/>
</dbReference>
<dbReference type="OrthoDB" id="10259681at2759"/>
<dbReference type="GO" id="GO:0019367">
    <property type="term" value="P:fatty acid elongation, saturated fatty acid"/>
    <property type="evidence" value="ECO:0007669"/>
    <property type="project" value="TreeGrafter"/>
</dbReference>
<dbReference type="GO" id="GO:0030148">
    <property type="term" value="P:sphingolipid biosynthetic process"/>
    <property type="evidence" value="ECO:0007669"/>
    <property type="project" value="TreeGrafter"/>
</dbReference>
<keyword evidence="2 10" id="KW-0444">Lipid biosynthesis</keyword>
<gene>
    <name evidence="11" type="ORF">PFICI_07539</name>
</gene>
<reference evidence="12" key="1">
    <citation type="journal article" date="2015" name="BMC Genomics">
        <title>Genomic and transcriptomic analysis of the endophytic fungus Pestalotiopsis fici reveals its lifestyle and high potential for synthesis of natural products.</title>
        <authorList>
            <person name="Wang X."/>
            <person name="Zhang X."/>
            <person name="Liu L."/>
            <person name="Xiang M."/>
            <person name="Wang W."/>
            <person name="Sun X."/>
            <person name="Che Y."/>
            <person name="Guo L."/>
            <person name="Liu G."/>
            <person name="Guo L."/>
            <person name="Wang C."/>
            <person name="Yin W.B."/>
            <person name="Stadler M."/>
            <person name="Zhang X."/>
            <person name="Liu X."/>
        </authorList>
    </citation>
    <scope>NUCLEOTIDE SEQUENCE [LARGE SCALE GENOMIC DNA]</scope>
    <source>
        <strain evidence="12">W106-1 / CGMCC3.15140</strain>
    </source>
</reference>
<dbReference type="EMBL" id="KI912113">
    <property type="protein sequence ID" value="ETS80010.1"/>
    <property type="molecule type" value="Genomic_DNA"/>
</dbReference>
<protein>
    <recommendedName>
        <fullName evidence="10">Elongation of fatty acids protein</fullName>
        <ecNumber evidence="10">2.3.1.-</ecNumber>
    </recommendedName>
</protein>
<keyword evidence="7 10" id="KW-0443">Lipid metabolism</keyword>
<dbReference type="GO" id="GO:0005789">
    <property type="term" value="C:endoplasmic reticulum membrane"/>
    <property type="evidence" value="ECO:0007669"/>
    <property type="project" value="TreeGrafter"/>
</dbReference>
<keyword evidence="8 10" id="KW-0472">Membrane</keyword>
<name>W3X1Q7_PESFW</name>
<evidence type="ECO:0000256" key="7">
    <source>
        <dbReference type="ARBA" id="ARBA00023098"/>
    </source>
</evidence>
<dbReference type="PANTHER" id="PTHR11157">
    <property type="entry name" value="FATTY ACID ACYL TRANSFERASE-RELATED"/>
    <property type="match status" value="1"/>
</dbReference>
<keyword evidence="12" id="KW-1185">Reference proteome</keyword>
<feature type="transmembrane region" description="Helical" evidence="10">
    <location>
        <begin position="266"/>
        <end position="286"/>
    </location>
</feature>
<comment type="catalytic activity">
    <reaction evidence="10">
        <text>an acyl-CoA + malonyl-CoA + H(+) = a 3-oxoacyl-CoA + CO2 + CoA</text>
        <dbReference type="Rhea" id="RHEA:50252"/>
        <dbReference type="ChEBI" id="CHEBI:15378"/>
        <dbReference type="ChEBI" id="CHEBI:16526"/>
        <dbReference type="ChEBI" id="CHEBI:57287"/>
        <dbReference type="ChEBI" id="CHEBI:57384"/>
        <dbReference type="ChEBI" id="CHEBI:58342"/>
        <dbReference type="ChEBI" id="CHEBI:90726"/>
    </reaction>
    <physiologicalReaction direction="left-to-right" evidence="10">
        <dbReference type="Rhea" id="RHEA:50253"/>
    </physiologicalReaction>
</comment>
<keyword evidence="9 10" id="KW-0275">Fatty acid biosynthesis</keyword>
<organism evidence="11 12">
    <name type="scientific">Pestalotiopsis fici (strain W106-1 / CGMCC3.15140)</name>
    <dbReference type="NCBI Taxonomy" id="1229662"/>
    <lineage>
        <taxon>Eukaryota</taxon>
        <taxon>Fungi</taxon>
        <taxon>Dikarya</taxon>
        <taxon>Ascomycota</taxon>
        <taxon>Pezizomycotina</taxon>
        <taxon>Sordariomycetes</taxon>
        <taxon>Xylariomycetidae</taxon>
        <taxon>Amphisphaeriales</taxon>
        <taxon>Sporocadaceae</taxon>
        <taxon>Pestalotiopsis</taxon>
    </lineage>
</organism>
<comment type="subcellular location">
    <subcellularLocation>
        <location evidence="1">Membrane</location>
        <topology evidence="1">Multi-pass membrane protein</topology>
    </subcellularLocation>
</comment>
<evidence type="ECO:0000256" key="4">
    <source>
        <dbReference type="ARBA" id="ARBA00022692"/>
    </source>
</evidence>
<dbReference type="InParanoid" id="W3X1Q7"/>